<comment type="caution">
    <text evidence="7">The sequence shown here is derived from an EMBL/GenBank/DDBJ whole genome shotgun (WGS) entry which is preliminary data.</text>
</comment>
<sequence length="160" mass="18893">MKYHQDMTRRAFRIFKTTKADEGEYTCQIDDERGIKMNGSLYVEKGDENDKIELECSVQNEDVEYDWYFEGEKILSELYPDRYEIILYEKVRKLVIKKLSPTEDKGRYKCKTGAMTIHCDVSIKPAVRIEKRSKDIDALEEEDLTLEVILPKPDPRGKWI</sequence>
<dbReference type="Proteomes" id="UP000663891">
    <property type="component" value="Unassembled WGS sequence"/>
</dbReference>
<evidence type="ECO:0000256" key="1">
    <source>
        <dbReference type="ARBA" id="ARBA00004496"/>
    </source>
</evidence>
<proteinExistence type="predicted"/>
<gene>
    <name evidence="7" type="ORF">OKA104_LOCUS20102</name>
    <name evidence="6" type="ORF">VCS650_LOCUS24178</name>
</gene>
<organism evidence="7 8">
    <name type="scientific">Adineta steineri</name>
    <dbReference type="NCBI Taxonomy" id="433720"/>
    <lineage>
        <taxon>Eukaryota</taxon>
        <taxon>Metazoa</taxon>
        <taxon>Spiralia</taxon>
        <taxon>Gnathifera</taxon>
        <taxon>Rotifera</taxon>
        <taxon>Eurotatoria</taxon>
        <taxon>Bdelloidea</taxon>
        <taxon>Adinetida</taxon>
        <taxon>Adinetidae</taxon>
        <taxon>Adineta</taxon>
    </lineage>
</organism>
<dbReference type="EMBL" id="CAJOAY010001325">
    <property type="protein sequence ID" value="CAF3827897.1"/>
    <property type="molecule type" value="Genomic_DNA"/>
</dbReference>
<evidence type="ECO:0000313" key="8">
    <source>
        <dbReference type="Proteomes" id="UP000663881"/>
    </source>
</evidence>
<evidence type="ECO:0000256" key="2">
    <source>
        <dbReference type="ARBA" id="ARBA00022490"/>
    </source>
</evidence>
<evidence type="ECO:0000256" key="3">
    <source>
        <dbReference type="ARBA" id="ARBA00022553"/>
    </source>
</evidence>
<dbReference type="PANTHER" id="PTHR35971">
    <property type="entry name" value="SI:DKEY-31G6.6"/>
    <property type="match status" value="1"/>
</dbReference>
<feature type="domain" description="Ig-like" evidence="5">
    <location>
        <begin position="48"/>
        <end position="122"/>
    </location>
</feature>
<accession>A0A819D345</accession>
<dbReference type="Proteomes" id="UP000663881">
    <property type="component" value="Unassembled WGS sequence"/>
</dbReference>
<dbReference type="InterPro" id="IPR052385">
    <property type="entry name" value="Obscurin/Obscurin-like_Reg"/>
</dbReference>
<dbReference type="InterPro" id="IPR036179">
    <property type="entry name" value="Ig-like_dom_sf"/>
</dbReference>
<dbReference type="GO" id="GO:0005737">
    <property type="term" value="C:cytoplasm"/>
    <property type="evidence" value="ECO:0007669"/>
    <property type="project" value="UniProtKB-SubCell"/>
</dbReference>
<protein>
    <recommendedName>
        <fullName evidence="5">Ig-like domain-containing protein</fullName>
    </recommendedName>
</protein>
<dbReference type="Gene3D" id="2.60.40.10">
    <property type="entry name" value="Immunoglobulins"/>
    <property type="match status" value="1"/>
</dbReference>
<dbReference type="PANTHER" id="PTHR35971:SF5">
    <property type="entry name" value="OBSCURIN LIKE CYTOSKELETAL ADAPTOR 1"/>
    <property type="match status" value="1"/>
</dbReference>
<keyword evidence="4" id="KW-1015">Disulfide bond</keyword>
<dbReference type="EMBL" id="CAJNON010000294">
    <property type="protein sequence ID" value="CAF1175550.1"/>
    <property type="molecule type" value="Genomic_DNA"/>
</dbReference>
<dbReference type="SUPFAM" id="SSF48726">
    <property type="entry name" value="Immunoglobulin"/>
    <property type="match status" value="1"/>
</dbReference>
<reference evidence="7" key="1">
    <citation type="submission" date="2021-02" db="EMBL/GenBank/DDBJ databases">
        <authorList>
            <person name="Nowell W R."/>
        </authorList>
    </citation>
    <scope>NUCLEOTIDE SEQUENCE</scope>
</reference>
<dbReference type="OrthoDB" id="504170at2759"/>
<dbReference type="InterPro" id="IPR013783">
    <property type="entry name" value="Ig-like_fold"/>
</dbReference>
<dbReference type="InterPro" id="IPR007110">
    <property type="entry name" value="Ig-like_dom"/>
</dbReference>
<name>A0A819D345_9BILA</name>
<dbReference type="AlphaFoldDB" id="A0A819D345"/>
<evidence type="ECO:0000256" key="4">
    <source>
        <dbReference type="ARBA" id="ARBA00023157"/>
    </source>
</evidence>
<evidence type="ECO:0000313" key="6">
    <source>
        <dbReference type="EMBL" id="CAF1175550.1"/>
    </source>
</evidence>
<keyword evidence="2" id="KW-0963">Cytoplasm</keyword>
<evidence type="ECO:0000259" key="5">
    <source>
        <dbReference type="PROSITE" id="PS50835"/>
    </source>
</evidence>
<dbReference type="PROSITE" id="PS50835">
    <property type="entry name" value="IG_LIKE"/>
    <property type="match status" value="1"/>
</dbReference>
<evidence type="ECO:0000313" key="7">
    <source>
        <dbReference type="EMBL" id="CAF3827897.1"/>
    </source>
</evidence>
<keyword evidence="3" id="KW-0597">Phosphoprotein</keyword>
<comment type="subcellular location">
    <subcellularLocation>
        <location evidence="1">Cytoplasm</location>
    </subcellularLocation>
</comment>